<evidence type="ECO:0000313" key="3">
    <source>
        <dbReference type="Proteomes" id="UP001152622"/>
    </source>
</evidence>
<feature type="region of interest" description="Disordered" evidence="1">
    <location>
        <begin position="22"/>
        <end position="62"/>
    </location>
</feature>
<organism evidence="2 3">
    <name type="scientific">Synaphobranchus kaupii</name>
    <name type="common">Kaup's arrowtooth eel</name>
    <dbReference type="NCBI Taxonomy" id="118154"/>
    <lineage>
        <taxon>Eukaryota</taxon>
        <taxon>Metazoa</taxon>
        <taxon>Chordata</taxon>
        <taxon>Craniata</taxon>
        <taxon>Vertebrata</taxon>
        <taxon>Euteleostomi</taxon>
        <taxon>Actinopterygii</taxon>
        <taxon>Neopterygii</taxon>
        <taxon>Teleostei</taxon>
        <taxon>Anguilliformes</taxon>
        <taxon>Synaphobranchidae</taxon>
        <taxon>Synaphobranchus</taxon>
    </lineage>
</organism>
<name>A0A9Q1ERJ7_SYNKA</name>
<proteinExistence type="predicted"/>
<dbReference type="EMBL" id="JAINUF010000013">
    <property type="protein sequence ID" value="KAJ8343718.1"/>
    <property type="molecule type" value="Genomic_DNA"/>
</dbReference>
<protein>
    <submittedName>
        <fullName evidence="2">Uncharacterized protein</fullName>
    </submittedName>
</protein>
<comment type="caution">
    <text evidence="2">The sequence shown here is derived from an EMBL/GenBank/DDBJ whole genome shotgun (WGS) entry which is preliminary data.</text>
</comment>
<reference evidence="2" key="1">
    <citation type="journal article" date="2023" name="Science">
        <title>Genome structures resolve the early diversification of teleost fishes.</title>
        <authorList>
            <person name="Parey E."/>
            <person name="Louis A."/>
            <person name="Montfort J."/>
            <person name="Bouchez O."/>
            <person name="Roques C."/>
            <person name="Iampietro C."/>
            <person name="Lluch J."/>
            <person name="Castinel A."/>
            <person name="Donnadieu C."/>
            <person name="Desvignes T."/>
            <person name="Floi Bucao C."/>
            <person name="Jouanno E."/>
            <person name="Wen M."/>
            <person name="Mejri S."/>
            <person name="Dirks R."/>
            <person name="Jansen H."/>
            <person name="Henkel C."/>
            <person name="Chen W.J."/>
            <person name="Zahm M."/>
            <person name="Cabau C."/>
            <person name="Klopp C."/>
            <person name="Thompson A.W."/>
            <person name="Robinson-Rechavi M."/>
            <person name="Braasch I."/>
            <person name="Lecointre G."/>
            <person name="Bobe J."/>
            <person name="Postlethwait J.H."/>
            <person name="Berthelot C."/>
            <person name="Roest Crollius H."/>
            <person name="Guiguen Y."/>
        </authorList>
    </citation>
    <scope>NUCLEOTIDE SEQUENCE</scope>
    <source>
        <strain evidence="2">WJC10195</strain>
    </source>
</reference>
<keyword evidence="3" id="KW-1185">Reference proteome</keyword>
<accession>A0A9Q1ERJ7</accession>
<evidence type="ECO:0000313" key="2">
    <source>
        <dbReference type="EMBL" id="KAJ8343718.1"/>
    </source>
</evidence>
<sequence length="81" mass="8914">MNTGRAPECRGALVPAAVSPRAEVRRKARRGLNISVRRQTRSTGVKAPRPAPAPRESPLRGNQHSLLINRFIIRPDKQLAA</sequence>
<dbReference type="Proteomes" id="UP001152622">
    <property type="component" value="Chromosome 13"/>
</dbReference>
<dbReference type="AlphaFoldDB" id="A0A9Q1ERJ7"/>
<gene>
    <name evidence="2" type="ORF">SKAU_G00310470</name>
</gene>
<evidence type="ECO:0000256" key="1">
    <source>
        <dbReference type="SAM" id="MobiDB-lite"/>
    </source>
</evidence>